<keyword evidence="2" id="KW-1185">Reference proteome</keyword>
<dbReference type="InterPro" id="IPR017519">
    <property type="entry name" value="CHP03085"/>
</dbReference>
<dbReference type="AlphaFoldDB" id="A0AAW5HQI1"/>
<dbReference type="NCBIfam" id="TIGR03085">
    <property type="entry name" value="TIGR03085 family metal-binding protein"/>
    <property type="match status" value="1"/>
</dbReference>
<dbReference type="NCBIfam" id="TIGR03083">
    <property type="entry name" value="maleylpyruvate isomerase family mycothiol-dependent enzyme"/>
    <property type="match status" value="1"/>
</dbReference>
<accession>A0AAW5HQI1</accession>
<reference evidence="1 2" key="1">
    <citation type="submission" date="2021-01" db="EMBL/GenBank/DDBJ databases">
        <title>Identification and Characterization of Corynebacterium sp.</title>
        <authorList>
            <person name="Luo Q."/>
            <person name="Qu P."/>
            <person name="Chen Q."/>
        </authorList>
    </citation>
    <scope>NUCLEOTIDE SEQUENCE [LARGE SCALE GENOMIC DNA]</scope>
    <source>
        <strain evidence="1 2">MC-18</strain>
    </source>
</reference>
<dbReference type="RefSeq" id="WP_252930816.1">
    <property type="nucleotide sequence ID" value="NZ_JAEUWV010000001.1"/>
</dbReference>
<sequence length="208" mass="22726">MSFAKTERNQLAELLLEVGPEAPTLCEGWNTRDLATHLYIRERRPLAAIGIFVKRARKFLEAEEARLASWSYEDLVRLWAIGPPSLFKPSDDTLNTAEHFIHHEDVRRGGGKVEPRQFSAVTNKELLKLAKRFGSVTLKGVAVPVILTPPDLPPAVIGEGVGVSKQGDNVVRVYGEPGELLLWAAGRSAVEVDVTGAVEALAGVDIKL</sequence>
<proteinExistence type="predicted"/>
<dbReference type="EMBL" id="JAEUWV010000001">
    <property type="protein sequence ID" value="MCO6393534.1"/>
    <property type="molecule type" value="Genomic_DNA"/>
</dbReference>
<dbReference type="InterPro" id="IPR017517">
    <property type="entry name" value="Maleyloyr_isom"/>
</dbReference>
<dbReference type="Proteomes" id="UP001205920">
    <property type="component" value="Unassembled WGS sequence"/>
</dbReference>
<protein>
    <submittedName>
        <fullName evidence="1">TIGR03085 family protein</fullName>
    </submittedName>
</protein>
<name>A0AAW5HQI1_9CORY</name>
<evidence type="ECO:0000313" key="2">
    <source>
        <dbReference type="Proteomes" id="UP001205920"/>
    </source>
</evidence>
<dbReference type="InterPro" id="IPR034660">
    <property type="entry name" value="DinB/YfiT-like"/>
</dbReference>
<organism evidence="1 2">
    <name type="scientific">Corynebacterium lipophilum</name>
    <dbReference type="NCBI Taxonomy" id="2804918"/>
    <lineage>
        <taxon>Bacteria</taxon>
        <taxon>Bacillati</taxon>
        <taxon>Actinomycetota</taxon>
        <taxon>Actinomycetes</taxon>
        <taxon>Mycobacteriales</taxon>
        <taxon>Corynebacteriaceae</taxon>
        <taxon>Corynebacterium</taxon>
    </lineage>
</organism>
<evidence type="ECO:0000313" key="1">
    <source>
        <dbReference type="EMBL" id="MCO6393534.1"/>
    </source>
</evidence>
<gene>
    <name evidence="1" type="ORF">JMN37_00820</name>
</gene>
<dbReference type="SUPFAM" id="SSF109854">
    <property type="entry name" value="DinB/YfiT-like putative metalloenzymes"/>
    <property type="match status" value="1"/>
</dbReference>
<comment type="caution">
    <text evidence="1">The sequence shown here is derived from an EMBL/GenBank/DDBJ whole genome shotgun (WGS) entry which is preliminary data.</text>
</comment>